<dbReference type="Proteomes" id="UP000053573">
    <property type="component" value="Unassembled WGS sequence"/>
</dbReference>
<accession>A0A0H1BD68</accession>
<proteinExistence type="predicted"/>
<reference evidence="2" key="1">
    <citation type="journal article" date="2015" name="PLoS Genet.">
        <title>The dynamic genome and transcriptome of the human fungal pathogen Blastomyces and close relative Emmonsia.</title>
        <authorList>
            <person name="Munoz J.F."/>
            <person name="Gauthier G.M."/>
            <person name="Desjardins C.A."/>
            <person name="Gallo J.E."/>
            <person name="Holder J."/>
            <person name="Sullivan T.D."/>
            <person name="Marty A.J."/>
            <person name="Carmen J.C."/>
            <person name="Chen Z."/>
            <person name="Ding L."/>
            <person name="Gujja S."/>
            <person name="Magrini V."/>
            <person name="Misas E."/>
            <person name="Mitreva M."/>
            <person name="Priest M."/>
            <person name="Saif S."/>
            <person name="Whiston E.A."/>
            <person name="Young S."/>
            <person name="Zeng Q."/>
            <person name="Goldman W.E."/>
            <person name="Mardis E.R."/>
            <person name="Taylor J.W."/>
            <person name="McEwen J.G."/>
            <person name="Clay O.K."/>
            <person name="Klein B.S."/>
            <person name="Cuomo C.A."/>
        </authorList>
    </citation>
    <scope>NUCLEOTIDE SEQUENCE [LARGE SCALE GENOMIC DNA]</scope>
    <source>
        <strain evidence="2">UAMH 139</strain>
    </source>
</reference>
<keyword evidence="2" id="KW-1185">Reference proteome</keyword>
<sequence>MRIGSRVLHPKYRLFLSVLPAAWMRLRKPSMRWLQKRSRLLRRPIRHLKKMRVAFLRRLRQSPRK</sequence>
<evidence type="ECO:0000313" key="1">
    <source>
        <dbReference type="EMBL" id="KLJ07191.1"/>
    </source>
</evidence>
<dbReference type="AlphaFoldDB" id="A0A0H1BD68"/>
<organism evidence="1 2">
    <name type="scientific">Blastomyces silverae</name>
    <dbReference type="NCBI Taxonomy" id="2060906"/>
    <lineage>
        <taxon>Eukaryota</taxon>
        <taxon>Fungi</taxon>
        <taxon>Dikarya</taxon>
        <taxon>Ascomycota</taxon>
        <taxon>Pezizomycotina</taxon>
        <taxon>Eurotiomycetes</taxon>
        <taxon>Eurotiomycetidae</taxon>
        <taxon>Onygenales</taxon>
        <taxon>Ajellomycetaceae</taxon>
        <taxon>Blastomyces</taxon>
    </lineage>
</organism>
<dbReference type="EMBL" id="LDEV01002885">
    <property type="protein sequence ID" value="KLJ07191.1"/>
    <property type="molecule type" value="Genomic_DNA"/>
</dbReference>
<evidence type="ECO:0000313" key="2">
    <source>
        <dbReference type="Proteomes" id="UP000053573"/>
    </source>
</evidence>
<protein>
    <submittedName>
        <fullName evidence="1">Uncharacterized protein</fullName>
    </submittedName>
</protein>
<gene>
    <name evidence="1" type="ORF">EMPG_17319</name>
</gene>
<name>A0A0H1BD68_9EURO</name>
<comment type="caution">
    <text evidence="1">The sequence shown here is derived from an EMBL/GenBank/DDBJ whole genome shotgun (WGS) entry which is preliminary data.</text>
</comment>